<sequence>MKGYTFGKRKRAAIYIMSKTGQLKNKGSNNTTRTGHQLSNTRIQNTNKQRAQSSSSKKMEQNAKEEHAKEEGQAKDSRGSSRAPQAAEVVEHGEKGLLPAMTAPTSSWYKEMKEATKKPS</sequence>
<reference evidence="2" key="2">
    <citation type="submission" date="2013-04" db="EMBL/GenBank/DDBJ databases">
        <authorList>
            <person name="Bertioli D."/>
        </authorList>
    </citation>
    <scope>NUCLEOTIDE SEQUENCE</scope>
</reference>
<organism evidence="2">
    <name type="scientific">Arachis duranensis</name>
    <name type="common">Wild peanut</name>
    <dbReference type="NCBI Taxonomy" id="130453"/>
    <lineage>
        <taxon>Eukaryota</taxon>
        <taxon>Viridiplantae</taxon>
        <taxon>Streptophyta</taxon>
        <taxon>Embryophyta</taxon>
        <taxon>Tracheophyta</taxon>
        <taxon>Spermatophyta</taxon>
        <taxon>Magnoliopsida</taxon>
        <taxon>eudicotyledons</taxon>
        <taxon>Gunneridae</taxon>
        <taxon>Pentapetalae</taxon>
        <taxon>rosids</taxon>
        <taxon>fabids</taxon>
        <taxon>Fabales</taxon>
        <taxon>Fabaceae</taxon>
        <taxon>Papilionoideae</taxon>
        <taxon>50 kb inversion clade</taxon>
        <taxon>dalbergioids sensu lato</taxon>
        <taxon>Dalbergieae</taxon>
        <taxon>Pterocarpus clade</taxon>
        <taxon>Arachis</taxon>
    </lineage>
</organism>
<name>N1NFU7_ARADU</name>
<feature type="compositionally biased region" description="Basic and acidic residues" evidence="1">
    <location>
        <begin position="110"/>
        <end position="120"/>
    </location>
</feature>
<feature type="compositionally biased region" description="Basic and acidic residues" evidence="1">
    <location>
        <begin position="57"/>
        <end position="79"/>
    </location>
</feature>
<dbReference type="AlphaFoldDB" id="N1NFU7"/>
<accession>N1NFU7</accession>
<protein>
    <submittedName>
        <fullName evidence="2">Uncharacterized protein</fullName>
    </submittedName>
</protein>
<proteinExistence type="predicted"/>
<feature type="region of interest" description="Disordered" evidence="1">
    <location>
        <begin position="18"/>
        <end position="120"/>
    </location>
</feature>
<dbReference type="EMBL" id="HF937564">
    <property type="protein sequence ID" value="CCW28733.1"/>
    <property type="molecule type" value="Genomic_DNA"/>
</dbReference>
<evidence type="ECO:0000313" key="2">
    <source>
        <dbReference type="EMBL" id="CCW28733.1"/>
    </source>
</evidence>
<gene>
    <name evidence="2" type="ORF">ARAX_ADH18B08-004</name>
</gene>
<reference evidence="2" key="1">
    <citation type="journal article" date="2013" name="Ann. Bot.">
        <title>The repetitive component of the A genome of peanut (Arachis hypogaea) and its role in remodelling intergenic sequence space since its evolutionary divergence from the B genome.</title>
        <authorList>
            <person name="Bertioli D.J."/>
            <person name="Vidigal B."/>
            <person name="Nielen S."/>
            <person name="Ratnaparkhe M.B."/>
            <person name="Lee T.H."/>
            <person name="Leal-Bertioli S.C."/>
            <person name="Kim C."/>
            <person name="Guimaraes P.M."/>
            <person name="Seijo G."/>
            <person name="Schwarzacher T."/>
            <person name="Paterson A.H."/>
            <person name="Heslop-Harrison P."/>
            <person name="Araujo A.C."/>
        </authorList>
    </citation>
    <scope>NUCLEOTIDE SEQUENCE</scope>
</reference>
<evidence type="ECO:0000256" key="1">
    <source>
        <dbReference type="SAM" id="MobiDB-lite"/>
    </source>
</evidence>
<feature type="compositionally biased region" description="Polar residues" evidence="1">
    <location>
        <begin position="19"/>
        <end position="56"/>
    </location>
</feature>